<protein>
    <submittedName>
        <fullName evidence="1">Uncharacterized protein</fullName>
    </submittedName>
</protein>
<dbReference type="EMBL" id="FNKK01000002">
    <property type="protein sequence ID" value="SDQ92754.1"/>
    <property type="molecule type" value="Genomic_DNA"/>
</dbReference>
<dbReference type="RefSeq" id="WP_093259304.1">
    <property type="nucleotide sequence ID" value="NZ_FNKK01000002.1"/>
</dbReference>
<organism evidence="1 2">
    <name type="scientific">Thermostaphylospora chromogena</name>
    <dbReference type="NCBI Taxonomy" id="35622"/>
    <lineage>
        <taxon>Bacteria</taxon>
        <taxon>Bacillati</taxon>
        <taxon>Actinomycetota</taxon>
        <taxon>Actinomycetes</taxon>
        <taxon>Streptosporangiales</taxon>
        <taxon>Thermomonosporaceae</taxon>
        <taxon>Thermostaphylospora</taxon>
    </lineage>
</organism>
<evidence type="ECO:0000313" key="2">
    <source>
        <dbReference type="Proteomes" id="UP000217103"/>
    </source>
</evidence>
<sequence length="123" mass="13617">MTSTVHRLAFRVSRERALDSGVDVWYAGPVDAPIRTGVTGRTLEELFREVEAVKHFILGVPEDTPVEVEYVYDVPGVPTEALRSYRQERAHLYEALRKAGVSDADSATLLDMPMTGAGLRRTG</sequence>
<dbReference type="AlphaFoldDB" id="A0A1H1EW56"/>
<proteinExistence type="predicted"/>
<accession>A0A1H1EW56</accession>
<keyword evidence="2" id="KW-1185">Reference proteome</keyword>
<dbReference type="OrthoDB" id="3541875at2"/>
<gene>
    <name evidence="1" type="ORF">SAMN04489764_2651</name>
</gene>
<reference evidence="1 2" key="1">
    <citation type="submission" date="2016-10" db="EMBL/GenBank/DDBJ databases">
        <authorList>
            <person name="de Groot N.N."/>
        </authorList>
    </citation>
    <scope>NUCLEOTIDE SEQUENCE [LARGE SCALE GENOMIC DNA]</scope>
    <source>
        <strain evidence="1 2">DSM 43794</strain>
    </source>
</reference>
<name>A0A1H1EW56_9ACTN</name>
<evidence type="ECO:0000313" key="1">
    <source>
        <dbReference type="EMBL" id="SDQ92754.1"/>
    </source>
</evidence>
<dbReference type="Proteomes" id="UP000217103">
    <property type="component" value="Unassembled WGS sequence"/>
</dbReference>